<comment type="caution">
    <text evidence="2">The sequence shown here is derived from an EMBL/GenBank/DDBJ whole genome shotgun (WGS) entry which is preliminary data.</text>
</comment>
<dbReference type="InterPro" id="IPR013154">
    <property type="entry name" value="ADH-like_N"/>
</dbReference>
<dbReference type="Gene3D" id="3.40.50.720">
    <property type="entry name" value="NAD(P)-binding Rossmann-like Domain"/>
    <property type="match status" value="1"/>
</dbReference>
<dbReference type="Proteomes" id="UP000798808">
    <property type="component" value="Unassembled WGS sequence"/>
</dbReference>
<dbReference type="CDD" id="cd05289">
    <property type="entry name" value="MDR_like_2"/>
    <property type="match status" value="1"/>
</dbReference>
<dbReference type="RefSeq" id="WP_155175639.1">
    <property type="nucleotide sequence ID" value="NZ_BAAAFL010000053.1"/>
</dbReference>
<organism evidence="2 3">
    <name type="scientific">Fulvivirga kasyanovii</name>
    <dbReference type="NCBI Taxonomy" id="396812"/>
    <lineage>
        <taxon>Bacteria</taxon>
        <taxon>Pseudomonadati</taxon>
        <taxon>Bacteroidota</taxon>
        <taxon>Cytophagia</taxon>
        <taxon>Cytophagales</taxon>
        <taxon>Fulvivirgaceae</taxon>
        <taxon>Fulvivirga</taxon>
    </lineage>
</organism>
<protein>
    <submittedName>
        <fullName evidence="2">NADP-dependent oxidoreductase</fullName>
    </submittedName>
</protein>
<dbReference type="PANTHER" id="PTHR44013">
    <property type="entry name" value="ZINC-TYPE ALCOHOL DEHYDROGENASE-LIKE PROTEIN C16A3.02C"/>
    <property type="match status" value="1"/>
</dbReference>
<dbReference type="Gene3D" id="3.90.180.10">
    <property type="entry name" value="Medium-chain alcohol dehydrogenases, catalytic domain"/>
    <property type="match status" value="1"/>
</dbReference>
<sequence length="311" mass="34003">MEAAILEEFGSKLSVKDQPVPEPKEGEVLVKVKASGVNPVDAKLAQGYMKDRLPHEFPLILGWDMAGVIEKRGHGARRFSVGDEVFAYARRPELNNHGTFADYISVPESYLAKKPINISFEEAGAVPLAGLTAYQCLFEAGKVKLDDTVMILGASGGVGSFAVQMAKYEGAQVVAVASKDNHDYLRELGADHCLDYKSQKIEEVIWDIIPDGVDLVFDAVGGDTTLQGARSLKEGGRLVSITNQGDGLPDHIDFHFIFTEPNARQLDHIREMVEAGTLKVNITKEYSLNNINDAFEQIETGHTTGKIIVKM</sequence>
<dbReference type="Pfam" id="PF08240">
    <property type="entry name" value="ADH_N"/>
    <property type="match status" value="1"/>
</dbReference>
<name>A0ABW9RX37_9BACT</name>
<dbReference type="SUPFAM" id="SSF50129">
    <property type="entry name" value="GroES-like"/>
    <property type="match status" value="1"/>
</dbReference>
<dbReference type="InterPro" id="IPR020843">
    <property type="entry name" value="ER"/>
</dbReference>
<dbReference type="InterPro" id="IPR011032">
    <property type="entry name" value="GroES-like_sf"/>
</dbReference>
<gene>
    <name evidence="2" type="ORF">E1163_25165</name>
</gene>
<dbReference type="InterPro" id="IPR052733">
    <property type="entry name" value="Chloroplast_QOR"/>
</dbReference>
<reference evidence="2 3" key="1">
    <citation type="submission" date="2019-02" db="EMBL/GenBank/DDBJ databases">
        <authorList>
            <person name="Goldberg S.R."/>
            <person name="Haltli B.A."/>
            <person name="Correa H."/>
            <person name="Russell K.G."/>
        </authorList>
    </citation>
    <scope>NUCLEOTIDE SEQUENCE [LARGE SCALE GENOMIC DNA]</scope>
    <source>
        <strain evidence="2 3">JCM 16186</strain>
    </source>
</reference>
<dbReference type="PANTHER" id="PTHR44013:SF1">
    <property type="entry name" value="ZINC-TYPE ALCOHOL DEHYDROGENASE-LIKE PROTEIN C16A3.02C"/>
    <property type="match status" value="1"/>
</dbReference>
<proteinExistence type="predicted"/>
<feature type="domain" description="Enoyl reductase (ER)" evidence="1">
    <location>
        <begin position="10"/>
        <end position="309"/>
    </location>
</feature>
<dbReference type="EMBL" id="SMLW01000658">
    <property type="protein sequence ID" value="MTI28271.1"/>
    <property type="molecule type" value="Genomic_DNA"/>
</dbReference>
<keyword evidence="3" id="KW-1185">Reference proteome</keyword>
<evidence type="ECO:0000259" key="1">
    <source>
        <dbReference type="SMART" id="SM00829"/>
    </source>
</evidence>
<accession>A0ABW9RX37</accession>
<dbReference type="SMART" id="SM00829">
    <property type="entry name" value="PKS_ER"/>
    <property type="match status" value="1"/>
</dbReference>
<dbReference type="SUPFAM" id="SSF51735">
    <property type="entry name" value="NAD(P)-binding Rossmann-fold domains"/>
    <property type="match status" value="1"/>
</dbReference>
<evidence type="ECO:0000313" key="2">
    <source>
        <dbReference type="EMBL" id="MTI28271.1"/>
    </source>
</evidence>
<dbReference type="InterPro" id="IPR036291">
    <property type="entry name" value="NAD(P)-bd_dom_sf"/>
</dbReference>
<evidence type="ECO:0000313" key="3">
    <source>
        <dbReference type="Proteomes" id="UP000798808"/>
    </source>
</evidence>
<dbReference type="Pfam" id="PF13602">
    <property type="entry name" value="ADH_zinc_N_2"/>
    <property type="match status" value="1"/>
</dbReference>